<dbReference type="InterPro" id="IPR001789">
    <property type="entry name" value="Sig_transdc_resp-reg_receiver"/>
</dbReference>
<dbReference type="KEGG" id="mgot:MgSA37_02018"/>
<dbReference type="PANTHER" id="PTHR44520">
    <property type="entry name" value="RESPONSE REGULATOR RCP1-RELATED"/>
    <property type="match status" value="1"/>
</dbReference>
<reference evidence="1 2" key="1">
    <citation type="submission" date="2015-12" db="EMBL/GenBank/DDBJ databases">
        <title>Genome sequence of Mucilaginibacter gotjawali.</title>
        <authorList>
            <person name="Lee J.S."/>
            <person name="Lee K.C."/>
            <person name="Kim K.K."/>
            <person name="Lee B.W."/>
        </authorList>
    </citation>
    <scope>NUCLEOTIDE SEQUENCE [LARGE SCALE GENOMIC DNA]</scope>
    <source>
        <strain evidence="1 2">SA3-7</strain>
    </source>
</reference>
<gene>
    <name evidence="1" type="primary">cheY_2</name>
    <name evidence="1" type="ORF">MgSA37_02018</name>
</gene>
<accession>A0A110B2X6</accession>
<dbReference type="AlphaFoldDB" id="A0A110B2X6"/>
<dbReference type="RefSeq" id="WP_096357379.1">
    <property type="nucleotide sequence ID" value="NZ_AP017313.1"/>
</dbReference>
<proteinExistence type="predicted"/>
<evidence type="ECO:0000313" key="2">
    <source>
        <dbReference type="Proteomes" id="UP000218263"/>
    </source>
</evidence>
<dbReference type="OrthoDB" id="1121174at2"/>
<dbReference type="PROSITE" id="PS50110">
    <property type="entry name" value="RESPONSE_REGULATORY"/>
    <property type="match status" value="1"/>
</dbReference>
<sequence>MKKFKDLECILLVDDDAPTNFIHTKMIQKSGVDVAIKAVTSAQEALDYITHTGAYEHTPDKMMQPGIIFLDINMPGLSGWDFIEEYRKLDSRFKIHVIIIMLTTSLNPADEAHAKSIAEIACFLHKPLKPETVVELSQRFFEEL</sequence>
<dbReference type="GO" id="GO:0000160">
    <property type="term" value="P:phosphorelay signal transduction system"/>
    <property type="evidence" value="ECO:0007669"/>
    <property type="project" value="InterPro"/>
</dbReference>
<protein>
    <submittedName>
        <fullName evidence="1">Chemotaxis protein CheY</fullName>
    </submittedName>
</protein>
<dbReference type="PANTHER" id="PTHR44520:SF2">
    <property type="entry name" value="RESPONSE REGULATOR RCP1"/>
    <property type="match status" value="1"/>
</dbReference>
<dbReference type="EMBL" id="AP017313">
    <property type="protein sequence ID" value="BAU53847.1"/>
    <property type="molecule type" value="Genomic_DNA"/>
</dbReference>
<dbReference type="SMART" id="SM00448">
    <property type="entry name" value="REC"/>
    <property type="match status" value="1"/>
</dbReference>
<dbReference type="InterPro" id="IPR011006">
    <property type="entry name" value="CheY-like_superfamily"/>
</dbReference>
<organism evidence="1 2">
    <name type="scientific">Mucilaginibacter gotjawali</name>
    <dbReference type="NCBI Taxonomy" id="1550579"/>
    <lineage>
        <taxon>Bacteria</taxon>
        <taxon>Pseudomonadati</taxon>
        <taxon>Bacteroidota</taxon>
        <taxon>Sphingobacteriia</taxon>
        <taxon>Sphingobacteriales</taxon>
        <taxon>Sphingobacteriaceae</taxon>
        <taxon>Mucilaginibacter</taxon>
    </lineage>
</organism>
<dbReference type="Pfam" id="PF00072">
    <property type="entry name" value="Response_reg"/>
    <property type="match status" value="1"/>
</dbReference>
<dbReference type="Proteomes" id="UP000218263">
    <property type="component" value="Chromosome"/>
</dbReference>
<name>A0A110B2X6_9SPHI</name>
<dbReference type="InterPro" id="IPR052893">
    <property type="entry name" value="TCS_response_regulator"/>
</dbReference>
<dbReference type="Gene3D" id="3.40.50.2300">
    <property type="match status" value="1"/>
</dbReference>
<dbReference type="SUPFAM" id="SSF52172">
    <property type="entry name" value="CheY-like"/>
    <property type="match status" value="1"/>
</dbReference>
<evidence type="ECO:0000313" key="1">
    <source>
        <dbReference type="EMBL" id="BAU53847.1"/>
    </source>
</evidence>
<keyword evidence="2" id="KW-1185">Reference proteome</keyword>